<name>A0ABU8BJ20_9BRAD</name>
<reference evidence="2 3" key="1">
    <citation type="submission" date="2024-02" db="EMBL/GenBank/DDBJ databases">
        <title>Adaptive strategies in a cosmopolitan and abundant soil bacterium.</title>
        <authorList>
            <person name="Carini P."/>
        </authorList>
    </citation>
    <scope>NUCLEOTIDE SEQUENCE [LARGE SCALE GENOMIC DNA]</scope>
    <source>
        <strain evidence="2 3">AZCC 1608</strain>
    </source>
</reference>
<dbReference type="RefSeq" id="WP_334485669.1">
    <property type="nucleotide sequence ID" value="NZ_JAZHRV010000001.1"/>
</dbReference>
<evidence type="ECO:0000313" key="2">
    <source>
        <dbReference type="EMBL" id="MEH2558542.1"/>
    </source>
</evidence>
<organism evidence="2 3">
    <name type="scientific">Bradyrhizobium algeriense</name>
    <dbReference type="NCBI Taxonomy" id="634784"/>
    <lineage>
        <taxon>Bacteria</taxon>
        <taxon>Pseudomonadati</taxon>
        <taxon>Pseudomonadota</taxon>
        <taxon>Alphaproteobacteria</taxon>
        <taxon>Hyphomicrobiales</taxon>
        <taxon>Nitrobacteraceae</taxon>
        <taxon>Bradyrhizobium</taxon>
    </lineage>
</organism>
<comment type="caution">
    <text evidence="2">The sequence shown here is derived from an EMBL/GenBank/DDBJ whole genome shotgun (WGS) entry which is preliminary data.</text>
</comment>
<protein>
    <submittedName>
        <fullName evidence="2">Uncharacterized protein</fullName>
    </submittedName>
</protein>
<keyword evidence="1" id="KW-0732">Signal</keyword>
<proteinExistence type="predicted"/>
<dbReference type="Proteomes" id="UP001364224">
    <property type="component" value="Unassembled WGS sequence"/>
</dbReference>
<evidence type="ECO:0000256" key="1">
    <source>
        <dbReference type="SAM" id="SignalP"/>
    </source>
</evidence>
<gene>
    <name evidence="2" type="ORF">V1286_006071</name>
</gene>
<feature type="signal peptide" evidence="1">
    <location>
        <begin position="1"/>
        <end position="31"/>
    </location>
</feature>
<dbReference type="EMBL" id="JAZHRV010000001">
    <property type="protein sequence ID" value="MEH2558542.1"/>
    <property type="molecule type" value="Genomic_DNA"/>
</dbReference>
<accession>A0ABU8BJ20</accession>
<feature type="chain" id="PRO_5045295819" evidence="1">
    <location>
        <begin position="32"/>
        <end position="158"/>
    </location>
</feature>
<sequence length="158" mass="17458">MNTATVTAKSLVRVWLICLSFCFVTCTSASACFNQAASILFEHVPSDVDAPVIVEATIYDPKRNVSDAMGRLWVIMKARVDRVIKGPIDVGPLTIIFIPTACTHTDVGRGIVLGALRDDPQHGHVLDASHYQRSDPMKWSKEFSQMQADIWIALKSDK</sequence>
<keyword evidence="3" id="KW-1185">Reference proteome</keyword>
<evidence type="ECO:0000313" key="3">
    <source>
        <dbReference type="Proteomes" id="UP001364224"/>
    </source>
</evidence>